<dbReference type="RefSeq" id="WP_124869037.1">
    <property type="nucleotide sequence ID" value="NZ_RQJO01000007.1"/>
</dbReference>
<name>A0A3P1BZW3_9BACT</name>
<feature type="chain" id="PRO_5018250845" description="Lipocalin-like domain-containing protein" evidence="1">
    <location>
        <begin position="20"/>
        <end position="150"/>
    </location>
</feature>
<evidence type="ECO:0000313" key="3">
    <source>
        <dbReference type="Proteomes" id="UP000271925"/>
    </source>
</evidence>
<dbReference type="AlphaFoldDB" id="A0A3P1BZW3"/>
<feature type="signal peptide" evidence="1">
    <location>
        <begin position="1"/>
        <end position="19"/>
    </location>
</feature>
<dbReference type="PROSITE" id="PS51257">
    <property type="entry name" value="PROKAR_LIPOPROTEIN"/>
    <property type="match status" value="1"/>
</dbReference>
<comment type="caution">
    <text evidence="2">The sequence shown here is derived from an EMBL/GenBank/DDBJ whole genome shotgun (WGS) entry which is preliminary data.</text>
</comment>
<organism evidence="2 3">
    <name type="scientific">Larkinella rosea</name>
    <dbReference type="NCBI Taxonomy" id="2025312"/>
    <lineage>
        <taxon>Bacteria</taxon>
        <taxon>Pseudomonadati</taxon>
        <taxon>Bacteroidota</taxon>
        <taxon>Cytophagia</taxon>
        <taxon>Cytophagales</taxon>
        <taxon>Spirosomataceae</taxon>
        <taxon>Larkinella</taxon>
    </lineage>
</organism>
<sequence length="150" mass="16146">MKKLILFLFALTVFGACKKAETDVQPKSPAQAVAGTYTLTSFRYASGSDEINLPKMPYTQSGQTISGTVKLSPSSDDDHVAFSLVLKVTGQQDANIDIDQVEVRKTSEAYGLYVDGDLVADADGSNIIFNLSETDPQTKESLALSFVAKK</sequence>
<keyword evidence="1" id="KW-0732">Signal</keyword>
<protein>
    <recommendedName>
        <fullName evidence="4">Lipocalin-like domain-containing protein</fullName>
    </recommendedName>
</protein>
<gene>
    <name evidence="2" type="ORF">EHT25_00515</name>
</gene>
<proteinExistence type="predicted"/>
<accession>A0A3P1BZW3</accession>
<evidence type="ECO:0000256" key="1">
    <source>
        <dbReference type="SAM" id="SignalP"/>
    </source>
</evidence>
<evidence type="ECO:0008006" key="4">
    <source>
        <dbReference type="Google" id="ProtNLM"/>
    </source>
</evidence>
<dbReference type="OrthoDB" id="957743at2"/>
<dbReference type="Proteomes" id="UP000271925">
    <property type="component" value="Unassembled WGS sequence"/>
</dbReference>
<keyword evidence="3" id="KW-1185">Reference proteome</keyword>
<evidence type="ECO:0000313" key="2">
    <source>
        <dbReference type="EMBL" id="RRB06323.1"/>
    </source>
</evidence>
<reference evidence="2 3" key="1">
    <citation type="submission" date="2018-11" db="EMBL/GenBank/DDBJ databases">
        <authorList>
            <person name="Zhou Z."/>
            <person name="Wang G."/>
        </authorList>
    </citation>
    <scope>NUCLEOTIDE SEQUENCE [LARGE SCALE GENOMIC DNA]</scope>
    <source>
        <strain evidence="2 3">KCTC52004</strain>
    </source>
</reference>
<dbReference type="EMBL" id="RQJO01000007">
    <property type="protein sequence ID" value="RRB06323.1"/>
    <property type="molecule type" value="Genomic_DNA"/>
</dbReference>